<dbReference type="AlphaFoldDB" id="A0A9P7BVY1"/>
<dbReference type="Gene3D" id="6.10.250.3170">
    <property type="match status" value="1"/>
</dbReference>
<name>A0A9P7BVY1_RHIOR</name>
<dbReference type="Proteomes" id="UP000716291">
    <property type="component" value="Unassembled WGS sequence"/>
</dbReference>
<keyword evidence="4" id="KW-1185">Reference proteome</keyword>
<evidence type="ECO:0000313" key="3">
    <source>
        <dbReference type="EMBL" id="KAG1313931.1"/>
    </source>
</evidence>
<evidence type="ECO:0000256" key="1">
    <source>
        <dbReference type="SAM" id="Coils"/>
    </source>
</evidence>
<feature type="compositionally biased region" description="Polar residues" evidence="2">
    <location>
        <begin position="228"/>
        <end position="246"/>
    </location>
</feature>
<feature type="coiled-coil region" evidence="1">
    <location>
        <begin position="141"/>
        <end position="171"/>
    </location>
</feature>
<dbReference type="EMBL" id="JAANQT010000152">
    <property type="protein sequence ID" value="KAG1313931.1"/>
    <property type="molecule type" value="Genomic_DNA"/>
</dbReference>
<organism evidence="3 4">
    <name type="scientific">Rhizopus oryzae</name>
    <name type="common">Mucormycosis agent</name>
    <name type="synonym">Rhizopus arrhizus var. delemar</name>
    <dbReference type="NCBI Taxonomy" id="64495"/>
    <lineage>
        <taxon>Eukaryota</taxon>
        <taxon>Fungi</taxon>
        <taxon>Fungi incertae sedis</taxon>
        <taxon>Mucoromycota</taxon>
        <taxon>Mucoromycotina</taxon>
        <taxon>Mucoromycetes</taxon>
        <taxon>Mucorales</taxon>
        <taxon>Mucorineae</taxon>
        <taxon>Rhizopodaceae</taxon>
        <taxon>Rhizopus</taxon>
    </lineage>
</organism>
<evidence type="ECO:0008006" key="5">
    <source>
        <dbReference type="Google" id="ProtNLM"/>
    </source>
</evidence>
<comment type="caution">
    <text evidence="3">The sequence shown here is derived from an EMBL/GenBank/DDBJ whole genome shotgun (WGS) entry which is preliminary data.</text>
</comment>
<accession>A0A9P7BVY1</accession>
<reference evidence="3" key="1">
    <citation type="journal article" date="2020" name="Microb. Genom.">
        <title>Genetic diversity of clinical and environmental Mucorales isolates obtained from an investigation of mucormycosis cases among solid organ transplant recipients.</title>
        <authorList>
            <person name="Nguyen M.H."/>
            <person name="Kaul D."/>
            <person name="Muto C."/>
            <person name="Cheng S.J."/>
            <person name="Richter R.A."/>
            <person name="Bruno V.M."/>
            <person name="Liu G."/>
            <person name="Beyhan S."/>
            <person name="Sundermann A.J."/>
            <person name="Mounaud S."/>
            <person name="Pasculle A.W."/>
            <person name="Nierman W.C."/>
            <person name="Driscoll E."/>
            <person name="Cumbie R."/>
            <person name="Clancy C.J."/>
            <person name="Dupont C.L."/>
        </authorList>
    </citation>
    <scope>NUCLEOTIDE SEQUENCE</scope>
    <source>
        <strain evidence="3">GL11</strain>
    </source>
</reference>
<protein>
    <recommendedName>
        <fullName evidence="5">Something about silencing protein 4 domain-containing protein</fullName>
    </recommendedName>
</protein>
<feature type="region of interest" description="Disordered" evidence="2">
    <location>
        <begin position="222"/>
        <end position="246"/>
    </location>
</feature>
<sequence>MEKRALPTRHNFLTEAVQRLLETGDSSEPTIDSNALITVTSDADRLADYKDNGVSAAITPSLPIEHVPQVRIITPIKRAANKDELDLVPDDYYFKRHRRHELEEKKQKNREKERLRHGYYQQNQLVERIKMMDKSSLQSIVSSIRHRNKDAKETEEEMEDEETYLEILHEKLLRDAIELLNRYEALGLSKTTTTIGIEALEDPTPEKVEVNPEFHEAVKTEAIRQKSRQLTTFNKHPQPTKSSSRL</sequence>
<evidence type="ECO:0000256" key="2">
    <source>
        <dbReference type="SAM" id="MobiDB-lite"/>
    </source>
</evidence>
<evidence type="ECO:0000313" key="4">
    <source>
        <dbReference type="Proteomes" id="UP000716291"/>
    </source>
</evidence>
<proteinExistence type="predicted"/>
<keyword evidence="1" id="KW-0175">Coiled coil</keyword>
<gene>
    <name evidence="3" type="ORF">G6F64_001873</name>
</gene>